<dbReference type="AlphaFoldDB" id="A0AAP0KNQ9"/>
<sequence length="90" mass="10593">MGNCSKEKLILTPPYPPHSCTHEVQDMTMRRVEKTQQTIGHWRLYTFLDLVPLRNFLHNSFTTEHSNKRESFMKASPHKDSYFGQDKSIP</sequence>
<reference evidence="2 3" key="1">
    <citation type="submission" date="2024-01" db="EMBL/GenBank/DDBJ databases">
        <title>Genome assemblies of Stephania.</title>
        <authorList>
            <person name="Yang L."/>
        </authorList>
    </citation>
    <scope>NUCLEOTIDE SEQUENCE [LARGE SCALE GENOMIC DNA]</scope>
    <source>
        <strain evidence="2">QJT</strain>
        <tissue evidence="2">Leaf</tissue>
    </source>
</reference>
<organism evidence="2 3">
    <name type="scientific">Stephania japonica</name>
    <dbReference type="NCBI Taxonomy" id="461633"/>
    <lineage>
        <taxon>Eukaryota</taxon>
        <taxon>Viridiplantae</taxon>
        <taxon>Streptophyta</taxon>
        <taxon>Embryophyta</taxon>
        <taxon>Tracheophyta</taxon>
        <taxon>Spermatophyta</taxon>
        <taxon>Magnoliopsida</taxon>
        <taxon>Ranunculales</taxon>
        <taxon>Menispermaceae</taxon>
        <taxon>Menispermoideae</taxon>
        <taxon>Cissampelideae</taxon>
        <taxon>Stephania</taxon>
    </lineage>
</organism>
<proteinExistence type="predicted"/>
<feature type="region of interest" description="Disordered" evidence="1">
    <location>
        <begin position="66"/>
        <end position="90"/>
    </location>
</feature>
<dbReference type="EMBL" id="JBBNAE010000001">
    <property type="protein sequence ID" value="KAK9155946.1"/>
    <property type="molecule type" value="Genomic_DNA"/>
</dbReference>
<evidence type="ECO:0000313" key="3">
    <source>
        <dbReference type="Proteomes" id="UP001417504"/>
    </source>
</evidence>
<gene>
    <name evidence="2" type="ORF">Sjap_003426</name>
</gene>
<accession>A0AAP0KNQ9</accession>
<name>A0AAP0KNQ9_9MAGN</name>
<protein>
    <submittedName>
        <fullName evidence="2">Uncharacterized protein</fullName>
    </submittedName>
</protein>
<comment type="caution">
    <text evidence="2">The sequence shown here is derived from an EMBL/GenBank/DDBJ whole genome shotgun (WGS) entry which is preliminary data.</text>
</comment>
<feature type="compositionally biased region" description="Basic and acidic residues" evidence="1">
    <location>
        <begin position="66"/>
        <end position="81"/>
    </location>
</feature>
<dbReference type="Proteomes" id="UP001417504">
    <property type="component" value="Unassembled WGS sequence"/>
</dbReference>
<evidence type="ECO:0000256" key="1">
    <source>
        <dbReference type="SAM" id="MobiDB-lite"/>
    </source>
</evidence>
<evidence type="ECO:0000313" key="2">
    <source>
        <dbReference type="EMBL" id="KAK9155946.1"/>
    </source>
</evidence>
<keyword evidence="3" id="KW-1185">Reference proteome</keyword>